<keyword evidence="4" id="KW-0274">FAD</keyword>
<evidence type="ECO:0000259" key="6">
    <source>
        <dbReference type="Pfam" id="PF07992"/>
    </source>
</evidence>
<dbReference type="InterPro" id="IPR036188">
    <property type="entry name" value="FAD/NAD-bd_sf"/>
</dbReference>
<dbReference type="PANTHER" id="PTHR42913:SF3">
    <property type="entry name" value="64 KDA MITOCHONDRIAL NADH DEHYDROGENASE (EUROFUNG)"/>
    <property type="match status" value="1"/>
</dbReference>
<comment type="cofactor">
    <cofactor evidence="1">
        <name>FAD</name>
        <dbReference type="ChEBI" id="CHEBI:57692"/>
    </cofactor>
</comment>
<proteinExistence type="inferred from homology"/>
<evidence type="ECO:0000313" key="7">
    <source>
        <dbReference type="EMBL" id="SNB71040.1"/>
    </source>
</evidence>
<feature type="domain" description="FAD/NAD(P)-binding" evidence="6">
    <location>
        <begin position="36"/>
        <end position="369"/>
    </location>
</feature>
<protein>
    <submittedName>
        <fullName evidence="7">NADH dehydrogenase</fullName>
    </submittedName>
</protein>
<evidence type="ECO:0000256" key="5">
    <source>
        <dbReference type="ARBA" id="ARBA00023002"/>
    </source>
</evidence>
<dbReference type="EMBL" id="FYEH01000008">
    <property type="protein sequence ID" value="SNB71040.1"/>
    <property type="molecule type" value="Genomic_DNA"/>
</dbReference>
<keyword evidence="3" id="KW-0285">Flavoprotein</keyword>
<keyword evidence="8" id="KW-1185">Reference proteome</keyword>
<organism evidence="7 8">
    <name type="scientific">Arboricoccus pini</name>
    <dbReference type="NCBI Taxonomy" id="1963835"/>
    <lineage>
        <taxon>Bacteria</taxon>
        <taxon>Pseudomonadati</taxon>
        <taxon>Pseudomonadota</taxon>
        <taxon>Alphaproteobacteria</taxon>
        <taxon>Geminicoccales</taxon>
        <taxon>Geminicoccaceae</taxon>
        <taxon>Arboricoccus</taxon>
    </lineage>
</organism>
<evidence type="ECO:0000256" key="1">
    <source>
        <dbReference type="ARBA" id="ARBA00001974"/>
    </source>
</evidence>
<dbReference type="AlphaFoldDB" id="A0A212RFS8"/>
<reference evidence="7 8" key="1">
    <citation type="submission" date="2017-06" db="EMBL/GenBank/DDBJ databases">
        <authorList>
            <person name="Kim H.J."/>
            <person name="Triplett B.A."/>
        </authorList>
    </citation>
    <scope>NUCLEOTIDE SEQUENCE [LARGE SCALE GENOMIC DNA]</scope>
    <source>
        <strain evidence="7 8">B29T1</strain>
    </source>
</reference>
<dbReference type="InterPro" id="IPR023753">
    <property type="entry name" value="FAD/NAD-binding_dom"/>
</dbReference>
<gene>
    <name evidence="7" type="ORF">SAMN07250955_10846</name>
</gene>
<dbReference type="PANTHER" id="PTHR42913">
    <property type="entry name" value="APOPTOSIS-INDUCING FACTOR 1"/>
    <property type="match status" value="1"/>
</dbReference>
<evidence type="ECO:0000256" key="3">
    <source>
        <dbReference type="ARBA" id="ARBA00022630"/>
    </source>
</evidence>
<evidence type="ECO:0000256" key="2">
    <source>
        <dbReference type="ARBA" id="ARBA00005272"/>
    </source>
</evidence>
<dbReference type="SUPFAM" id="SSF51905">
    <property type="entry name" value="FAD/NAD(P)-binding domain"/>
    <property type="match status" value="1"/>
</dbReference>
<evidence type="ECO:0000256" key="4">
    <source>
        <dbReference type="ARBA" id="ARBA00022827"/>
    </source>
</evidence>
<sequence length="466" mass="51101">MWAWFIFWWPVRPPAVPKQQFIEEFLDVVSKEQQQRVVVVGGGVAGLEIATTLGRRWRRQRGRAPGNSTITLIDRDFAHVWKPMLHTIAAGTTDISQQQTPYIAQARDAGFAYQPGELSGLDRARQEVLIAPLHAPDGRLLVPERRLAYDTLIIAVGSHANDFGTPGVVDHCRMIDSRQQAKAFNHELRIRMLQCQAQEGELSIAIVGGGATGVELAAELVQLVAASVAYGAQGLAERIKIILIESGPRLLAAFPQDISAATRARLEALGIRVMTDTRVSAATADSFVLSNGQQVEASLKVWAAGVKAPDFLAHLDGLETTRGNQLVILPSLRTTLDPNIYAVGDCASLTLPGAERPLPPTAQVAHQQARHLIRYLPGAMQRGEAIPDFVYRDFGSLVSLGDYDAYGSLGQFGMFKGVTIRGRLAQLSHVMLYRSHQAMLYGFWRGSLLWLVDRLNAHVRASIRLN</sequence>
<dbReference type="PRINTS" id="PR00368">
    <property type="entry name" value="FADPNR"/>
</dbReference>
<comment type="similarity">
    <text evidence="2">Belongs to the NADH dehydrogenase family.</text>
</comment>
<name>A0A212RFS8_9PROT</name>
<dbReference type="GO" id="GO:0003955">
    <property type="term" value="F:NAD(P)H dehydrogenase (quinone) activity"/>
    <property type="evidence" value="ECO:0007669"/>
    <property type="project" value="TreeGrafter"/>
</dbReference>
<keyword evidence="5" id="KW-0560">Oxidoreductase</keyword>
<evidence type="ECO:0000313" key="8">
    <source>
        <dbReference type="Proteomes" id="UP000197065"/>
    </source>
</evidence>
<accession>A0A212RFS8</accession>
<dbReference type="Gene3D" id="3.50.50.100">
    <property type="match status" value="1"/>
</dbReference>
<dbReference type="InterPro" id="IPR051169">
    <property type="entry name" value="NADH-Q_oxidoreductase"/>
</dbReference>
<dbReference type="Proteomes" id="UP000197065">
    <property type="component" value="Unassembled WGS sequence"/>
</dbReference>
<dbReference type="PRINTS" id="PR00411">
    <property type="entry name" value="PNDRDTASEI"/>
</dbReference>
<dbReference type="GO" id="GO:0019646">
    <property type="term" value="P:aerobic electron transport chain"/>
    <property type="evidence" value="ECO:0007669"/>
    <property type="project" value="TreeGrafter"/>
</dbReference>
<dbReference type="Pfam" id="PF07992">
    <property type="entry name" value="Pyr_redox_2"/>
    <property type="match status" value="1"/>
</dbReference>